<dbReference type="AlphaFoldDB" id="A0A3N1PJH7"/>
<keyword evidence="2" id="KW-1185">Reference proteome</keyword>
<dbReference type="Proteomes" id="UP000268033">
    <property type="component" value="Unassembled WGS sequence"/>
</dbReference>
<gene>
    <name evidence="1" type="ORF">EDC28_10419</name>
</gene>
<comment type="caution">
    <text evidence="1">The sequence shown here is derived from an EMBL/GenBank/DDBJ whole genome shotgun (WGS) entry which is preliminary data.</text>
</comment>
<name>A0A3N1PJH7_9GAMM</name>
<evidence type="ECO:0000313" key="1">
    <source>
        <dbReference type="EMBL" id="ROQ27371.1"/>
    </source>
</evidence>
<protein>
    <submittedName>
        <fullName evidence="1">Uncharacterized protein</fullName>
    </submittedName>
</protein>
<dbReference type="STRING" id="584787.GCA_001247655_02445"/>
<dbReference type="EMBL" id="RJUL01000004">
    <property type="protein sequence ID" value="ROQ27371.1"/>
    <property type="molecule type" value="Genomic_DNA"/>
</dbReference>
<accession>A0A3N1PJH7</accession>
<proteinExistence type="predicted"/>
<evidence type="ECO:0000313" key="2">
    <source>
        <dbReference type="Proteomes" id="UP000268033"/>
    </source>
</evidence>
<reference evidence="1 2" key="1">
    <citation type="submission" date="2018-11" db="EMBL/GenBank/DDBJ databases">
        <title>Genomic Encyclopedia of Type Strains, Phase IV (KMG-IV): sequencing the most valuable type-strain genomes for metagenomic binning, comparative biology and taxonomic classification.</title>
        <authorList>
            <person name="Goeker M."/>
        </authorList>
    </citation>
    <scope>NUCLEOTIDE SEQUENCE [LARGE SCALE GENOMIC DNA]</scope>
    <source>
        <strain evidence="1 2">DSM 21945</strain>
    </source>
</reference>
<sequence>MAPFLLVLLRVPMAPGDRMETVGGTNTCKILHVD</sequence>
<organism evidence="1 2">
    <name type="scientific">Gallaecimonas pentaromativorans</name>
    <dbReference type="NCBI Taxonomy" id="584787"/>
    <lineage>
        <taxon>Bacteria</taxon>
        <taxon>Pseudomonadati</taxon>
        <taxon>Pseudomonadota</taxon>
        <taxon>Gammaproteobacteria</taxon>
        <taxon>Enterobacterales</taxon>
        <taxon>Gallaecimonadaceae</taxon>
        <taxon>Gallaecimonas</taxon>
    </lineage>
</organism>